<organism evidence="2 3">
    <name type="scientific">Mucilaginibacter agri</name>
    <dbReference type="NCBI Taxonomy" id="2695265"/>
    <lineage>
        <taxon>Bacteria</taxon>
        <taxon>Pseudomonadati</taxon>
        <taxon>Bacteroidota</taxon>
        <taxon>Sphingobacteriia</taxon>
        <taxon>Sphingobacteriales</taxon>
        <taxon>Sphingobacteriaceae</taxon>
        <taxon>Mucilaginibacter</taxon>
    </lineage>
</organism>
<dbReference type="PROSITE" id="PS51273">
    <property type="entry name" value="GATASE_TYPE_1"/>
    <property type="match status" value="1"/>
</dbReference>
<dbReference type="InterPro" id="IPR017926">
    <property type="entry name" value="GATASE"/>
</dbReference>
<evidence type="ECO:0000259" key="1">
    <source>
        <dbReference type="Pfam" id="PF00117"/>
    </source>
</evidence>
<comment type="caution">
    <text evidence="2">The sequence shown here is derived from an EMBL/GenBank/DDBJ whole genome shotgun (WGS) entry which is preliminary data.</text>
</comment>
<dbReference type="SUPFAM" id="SSF52317">
    <property type="entry name" value="Class I glutamine amidotransferase-like"/>
    <property type="match status" value="1"/>
</dbReference>
<accession>A0A965ZHW7</accession>
<proteinExistence type="predicted"/>
<reference evidence="2" key="2">
    <citation type="submission" date="2020-10" db="EMBL/GenBank/DDBJ databases">
        <title>Mucilaginibacter sp. nov., isolated from soil.</title>
        <authorList>
            <person name="Jeon C.O."/>
        </authorList>
    </citation>
    <scope>NUCLEOTIDE SEQUENCE</scope>
    <source>
        <strain evidence="2">R11</strain>
    </source>
</reference>
<reference evidence="2" key="1">
    <citation type="submission" date="2020-01" db="EMBL/GenBank/DDBJ databases">
        <authorList>
            <person name="Seo Y.L."/>
        </authorList>
    </citation>
    <scope>NUCLEOTIDE SEQUENCE</scope>
    <source>
        <strain evidence="2">R11</strain>
    </source>
</reference>
<dbReference type="RefSeq" id="WP_166586387.1">
    <property type="nucleotide sequence ID" value="NZ_WWEO01000043.1"/>
</dbReference>
<sequence>MTDNKQAIKVAILDLYNGTANKAIGGFEKILEQYRLLKNVELAWEVFDVRKSNQLPDTSFDIYISSGGPGNPYSEAEEWDKNYFKLVDELFEHNASPEKPKKHVLFVCHSFQLMCRQYKLGEVSLRNISSFGVVKVDFVHGGNEDVMFKGLSDPFYAVDSRSWQVINPDIDAFKKMGASLLAIERDRGDDLPRGLMAIRFSDYFIATQFHPEVAPDIMQIRLLMDDNKRDVIAEYGEGGYRLMLDEVYDEGKLMHAYNTIIPNFLNEAINHARGI</sequence>
<dbReference type="EMBL" id="WWEO01000043">
    <property type="protein sequence ID" value="NCD70407.1"/>
    <property type="molecule type" value="Genomic_DNA"/>
</dbReference>
<name>A0A965ZHW7_9SPHI</name>
<keyword evidence="3" id="KW-1185">Reference proteome</keyword>
<dbReference type="Proteomes" id="UP000638732">
    <property type="component" value="Unassembled WGS sequence"/>
</dbReference>
<dbReference type="Pfam" id="PF00117">
    <property type="entry name" value="GATase"/>
    <property type="match status" value="1"/>
</dbReference>
<gene>
    <name evidence="2" type="ORF">GSY63_13645</name>
</gene>
<evidence type="ECO:0000313" key="3">
    <source>
        <dbReference type="Proteomes" id="UP000638732"/>
    </source>
</evidence>
<protein>
    <submittedName>
        <fullName evidence="2">GMP synthase</fullName>
    </submittedName>
</protein>
<dbReference type="AlphaFoldDB" id="A0A965ZHW7"/>
<feature type="domain" description="Glutamine amidotransferase" evidence="1">
    <location>
        <begin position="37"/>
        <end position="223"/>
    </location>
</feature>
<dbReference type="InterPro" id="IPR029062">
    <property type="entry name" value="Class_I_gatase-like"/>
</dbReference>
<evidence type="ECO:0000313" key="2">
    <source>
        <dbReference type="EMBL" id="NCD70407.1"/>
    </source>
</evidence>
<dbReference type="Gene3D" id="3.40.50.880">
    <property type="match status" value="1"/>
</dbReference>